<dbReference type="AlphaFoldDB" id="B8C5P7"/>
<reference evidence="1 2" key="2">
    <citation type="journal article" date="2008" name="Nature">
        <title>The Phaeodactylum genome reveals the evolutionary history of diatom genomes.</title>
        <authorList>
            <person name="Bowler C."/>
            <person name="Allen A.E."/>
            <person name="Badger J.H."/>
            <person name="Grimwood J."/>
            <person name="Jabbari K."/>
            <person name="Kuo A."/>
            <person name="Maheswari U."/>
            <person name="Martens C."/>
            <person name="Maumus F."/>
            <person name="Otillar R.P."/>
            <person name="Rayko E."/>
            <person name="Salamov A."/>
            <person name="Vandepoele K."/>
            <person name="Beszteri B."/>
            <person name="Gruber A."/>
            <person name="Heijde M."/>
            <person name="Katinka M."/>
            <person name="Mock T."/>
            <person name="Valentin K."/>
            <person name="Verret F."/>
            <person name="Berges J.A."/>
            <person name="Brownlee C."/>
            <person name="Cadoret J.P."/>
            <person name="Chiovitti A."/>
            <person name="Choi C.J."/>
            <person name="Coesel S."/>
            <person name="De Martino A."/>
            <person name="Detter J.C."/>
            <person name="Durkin C."/>
            <person name="Falciatore A."/>
            <person name="Fournet J."/>
            <person name="Haruta M."/>
            <person name="Huysman M.J."/>
            <person name="Jenkins B.D."/>
            <person name="Jiroutova K."/>
            <person name="Jorgensen R.E."/>
            <person name="Joubert Y."/>
            <person name="Kaplan A."/>
            <person name="Kroger N."/>
            <person name="Kroth P.G."/>
            <person name="La Roche J."/>
            <person name="Lindquist E."/>
            <person name="Lommer M."/>
            <person name="Martin-Jezequel V."/>
            <person name="Lopez P.J."/>
            <person name="Lucas S."/>
            <person name="Mangogna M."/>
            <person name="McGinnis K."/>
            <person name="Medlin L.K."/>
            <person name="Montsant A."/>
            <person name="Oudot-Le Secq M.P."/>
            <person name="Napoli C."/>
            <person name="Obornik M."/>
            <person name="Parker M.S."/>
            <person name="Petit J.L."/>
            <person name="Porcel B.M."/>
            <person name="Poulsen N."/>
            <person name="Robison M."/>
            <person name="Rychlewski L."/>
            <person name="Rynearson T.A."/>
            <person name="Schmutz J."/>
            <person name="Shapiro H."/>
            <person name="Siaut M."/>
            <person name="Stanley M."/>
            <person name="Sussman M.R."/>
            <person name="Taylor A.R."/>
            <person name="Vardi A."/>
            <person name="von Dassow P."/>
            <person name="Vyverman W."/>
            <person name="Willis A."/>
            <person name="Wyrwicz L.S."/>
            <person name="Rokhsar D.S."/>
            <person name="Weissenbach J."/>
            <person name="Armbrust E.V."/>
            <person name="Green B.R."/>
            <person name="Van de Peer Y."/>
            <person name="Grigoriev I.V."/>
        </authorList>
    </citation>
    <scope>NUCLEOTIDE SEQUENCE [LARGE SCALE GENOMIC DNA]</scope>
    <source>
        <strain evidence="1 2">CCMP1335</strain>
    </source>
</reference>
<keyword evidence="2" id="KW-1185">Reference proteome</keyword>
<dbReference type="eggNOG" id="ENOG502QYC9">
    <property type="taxonomic scope" value="Eukaryota"/>
</dbReference>
<sequence>MNLKELTEDEHNVLPQAKVSISQQMGASAMDSAIDSSMVESVTMQTTDGSNPSDMQHIDLGNLAPTFEPLKVCLDDDTSIEDGDEDMFDDEDFYFGDEDFQALLSRESLKRVVVPFKSSSAVVGLQSTSSQPSSAAIANHSTQQPLNHNTLLFSDTNNSNNPLRCMDSGPSSAASSSASLGNLTLLSQESSITQASCASTKKHKSKRRVSLHSDVAVLPIPARTEYPILVRQRLWSSATELYQNAARNSLEFASEGWNWRTVTDDEHMILAPSGERIHPVHLANVKTISFQSGGVQRTVQVEASSGIPCKIQADEEPVSMDAEIMS</sequence>
<dbReference type="PaxDb" id="35128-Thaps269066"/>
<dbReference type="RefSeq" id="XP_002291051.1">
    <property type="nucleotide sequence ID" value="XM_002291015.1"/>
</dbReference>
<name>B8C5P7_THAPS</name>
<reference evidence="1 2" key="1">
    <citation type="journal article" date="2004" name="Science">
        <title>The genome of the diatom Thalassiosira pseudonana: ecology, evolution, and metabolism.</title>
        <authorList>
            <person name="Armbrust E.V."/>
            <person name="Berges J.A."/>
            <person name="Bowler C."/>
            <person name="Green B.R."/>
            <person name="Martinez D."/>
            <person name="Putnam N.H."/>
            <person name="Zhou S."/>
            <person name="Allen A.E."/>
            <person name="Apt K.E."/>
            <person name="Bechner M."/>
            <person name="Brzezinski M.A."/>
            <person name="Chaal B.K."/>
            <person name="Chiovitti A."/>
            <person name="Davis A.K."/>
            <person name="Demarest M.S."/>
            <person name="Detter J.C."/>
            <person name="Glavina T."/>
            <person name="Goodstein D."/>
            <person name="Hadi M.Z."/>
            <person name="Hellsten U."/>
            <person name="Hildebrand M."/>
            <person name="Jenkins B.D."/>
            <person name="Jurka J."/>
            <person name="Kapitonov V.V."/>
            <person name="Kroger N."/>
            <person name="Lau W.W."/>
            <person name="Lane T.W."/>
            <person name="Larimer F.W."/>
            <person name="Lippmeier J.C."/>
            <person name="Lucas S."/>
            <person name="Medina M."/>
            <person name="Montsant A."/>
            <person name="Obornik M."/>
            <person name="Parker M.S."/>
            <person name="Palenik B."/>
            <person name="Pazour G.J."/>
            <person name="Richardson P.M."/>
            <person name="Rynearson T.A."/>
            <person name="Saito M.A."/>
            <person name="Schwartz D.C."/>
            <person name="Thamatrakoln K."/>
            <person name="Valentin K."/>
            <person name="Vardi A."/>
            <person name="Wilkerson F.P."/>
            <person name="Rokhsar D.S."/>
        </authorList>
    </citation>
    <scope>NUCLEOTIDE SEQUENCE [LARGE SCALE GENOMIC DNA]</scope>
    <source>
        <strain evidence="1 2">CCMP1335</strain>
    </source>
</reference>
<accession>B8C5P7</accession>
<gene>
    <name evidence="1" type="ORF">THAPSDRAFT_269066</name>
</gene>
<protein>
    <submittedName>
        <fullName evidence="1">Uncharacterized protein</fullName>
    </submittedName>
</protein>
<evidence type="ECO:0000313" key="1">
    <source>
        <dbReference type="EMBL" id="EED91158.1"/>
    </source>
</evidence>
<proteinExistence type="predicted"/>
<organism evidence="1 2">
    <name type="scientific">Thalassiosira pseudonana</name>
    <name type="common">Marine diatom</name>
    <name type="synonym">Cyclotella nana</name>
    <dbReference type="NCBI Taxonomy" id="35128"/>
    <lineage>
        <taxon>Eukaryota</taxon>
        <taxon>Sar</taxon>
        <taxon>Stramenopiles</taxon>
        <taxon>Ochrophyta</taxon>
        <taxon>Bacillariophyta</taxon>
        <taxon>Coscinodiscophyceae</taxon>
        <taxon>Thalassiosirophycidae</taxon>
        <taxon>Thalassiosirales</taxon>
        <taxon>Thalassiosiraceae</taxon>
        <taxon>Thalassiosira</taxon>
    </lineage>
</organism>
<dbReference type="KEGG" id="tps:THAPSDRAFT_269066"/>
<evidence type="ECO:0000313" key="2">
    <source>
        <dbReference type="Proteomes" id="UP000001449"/>
    </source>
</evidence>
<dbReference type="HOGENOM" id="CLU_853888_0_0_1"/>
<dbReference type="Proteomes" id="UP000001449">
    <property type="component" value="Chromosome 6"/>
</dbReference>
<dbReference type="InParanoid" id="B8C5P7"/>
<dbReference type="GeneID" id="7443613"/>
<dbReference type="EMBL" id="CM000643">
    <property type="protein sequence ID" value="EED91158.1"/>
    <property type="molecule type" value="Genomic_DNA"/>
</dbReference>